<evidence type="ECO:0008006" key="3">
    <source>
        <dbReference type="Google" id="ProtNLM"/>
    </source>
</evidence>
<protein>
    <recommendedName>
        <fullName evidence="3">F-box domain-containing protein</fullName>
    </recommendedName>
</protein>
<evidence type="ECO:0000313" key="2">
    <source>
        <dbReference type="Proteomes" id="UP000076798"/>
    </source>
</evidence>
<dbReference type="OrthoDB" id="2663142at2759"/>
<evidence type="ECO:0000313" key="1">
    <source>
        <dbReference type="EMBL" id="KZT39024.1"/>
    </source>
</evidence>
<dbReference type="InterPro" id="IPR032675">
    <property type="entry name" value="LRR_dom_sf"/>
</dbReference>
<proteinExistence type="predicted"/>
<keyword evidence="2" id="KW-1185">Reference proteome</keyword>
<dbReference type="SUPFAM" id="SSF52047">
    <property type="entry name" value="RNI-like"/>
    <property type="match status" value="1"/>
</dbReference>
<dbReference type="Proteomes" id="UP000076798">
    <property type="component" value="Unassembled WGS sequence"/>
</dbReference>
<dbReference type="Gene3D" id="3.80.10.10">
    <property type="entry name" value="Ribonuclease Inhibitor"/>
    <property type="match status" value="1"/>
</dbReference>
<name>A0A166DYB8_9AGAM</name>
<dbReference type="AlphaFoldDB" id="A0A166DYB8"/>
<reference evidence="1 2" key="1">
    <citation type="journal article" date="2016" name="Mol. Biol. Evol.">
        <title>Comparative Genomics of Early-Diverging Mushroom-Forming Fungi Provides Insights into the Origins of Lignocellulose Decay Capabilities.</title>
        <authorList>
            <person name="Nagy L.G."/>
            <person name="Riley R."/>
            <person name="Tritt A."/>
            <person name="Adam C."/>
            <person name="Daum C."/>
            <person name="Floudas D."/>
            <person name="Sun H."/>
            <person name="Yadav J.S."/>
            <person name="Pangilinan J."/>
            <person name="Larsson K.H."/>
            <person name="Matsuura K."/>
            <person name="Barry K."/>
            <person name="Labutti K."/>
            <person name="Kuo R."/>
            <person name="Ohm R.A."/>
            <person name="Bhattacharya S.S."/>
            <person name="Shirouzu T."/>
            <person name="Yoshinaga Y."/>
            <person name="Martin F.M."/>
            <person name="Grigoriev I.V."/>
            <person name="Hibbett D.S."/>
        </authorList>
    </citation>
    <scope>NUCLEOTIDE SEQUENCE [LARGE SCALE GENOMIC DNA]</scope>
    <source>
        <strain evidence="1 2">HHB10207 ss-3</strain>
    </source>
</reference>
<organism evidence="1 2">
    <name type="scientific">Sistotremastrum suecicum HHB10207 ss-3</name>
    <dbReference type="NCBI Taxonomy" id="1314776"/>
    <lineage>
        <taxon>Eukaryota</taxon>
        <taxon>Fungi</taxon>
        <taxon>Dikarya</taxon>
        <taxon>Basidiomycota</taxon>
        <taxon>Agaricomycotina</taxon>
        <taxon>Agaricomycetes</taxon>
        <taxon>Sistotremastrales</taxon>
        <taxon>Sistotremastraceae</taxon>
        <taxon>Sistotremastrum</taxon>
    </lineage>
</organism>
<gene>
    <name evidence="1" type="ORF">SISSUDRAFT_1046222</name>
</gene>
<dbReference type="EMBL" id="KV428053">
    <property type="protein sequence ID" value="KZT39024.1"/>
    <property type="molecule type" value="Genomic_DNA"/>
</dbReference>
<sequence>MDFAETLKPLHWDRFERYRRRIKSLRVVSRPPALSPGSTLELLSTAPRGEAIFPSLTALCWTHLDYDNRQLAIALFHPKLERASLSLMDPEMQSGFVIEHLIRISPHLQSLSYWNATGAESTLQARASVLRAFASLQSVRSVELDTTLLTPELVQTLAHKPHLQRLWASRFAPKLPSLYSSEDMDIASSSAFPALSELSVESVALLRIPGILVAGARLISLYIEVLSMDSIRALSTLVSTRCTNLRYLCMLSNLAPDQSTPFSMDMVRPLLRLRKVETLVIESLVPPLLSDRDIEELVAGFPELRHLEICPRAVTEPQQPCPTLAGVTSIARHCRKLISFGIYVDASNPPAKPLRSDIYVFSLSLETMHVLCSRIYEPYLVADFLLPIMPARAALVFRRYSEHLQAFGDVLGTLSRSVDSEEGLNGNMKLYRNRWTETSKLLRYLKHTRETIVAQRTENAKLMRQLESGDHQSSPTI</sequence>
<accession>A0A166DYB8</accession>